<dbReference type="PROSITE" id="PS50005">
    <property type="entry name" value="TPR"/>
    <property type="match status" value="1"/>
</dbReference>
<sequence>MMKLRLLESGKFRTKTRRFGAALSLATACVFLASPAFGAQNTQKSDATAQIVQAANASYNKGDYADAAEKYRAVIQADPEQAIAYRNLARSYFWQGIYPDAVAYYDFYLRLAPDADDRGQVQSERRLSASRAGEQIWRTPTSQAEARDALSEAIEDGHAYRAGAGGAWGIYQTLLRTGYAQPELAGLKRRLVRKLLNEYEGLLVPDANQPAPRMELDDWNLQLDRLAAARSLADDPAFLSVIDRRAPLAEAAIALLNGRFDQADSLSRAAIKANPDMPFIRWFQVRALIESTRYEDALSALDELEAHLRTSNPKLLDYSATLRASILQRVGRGEDSSDIYLDLLNRRASATRSGGSAQ</sequence>
<dbReference type="SMART" id="SM00028">
    <property type="entry name" value="TPR"/>
    <property type="match status" value="2"/>
</dbReference>
<organism evidence="1 2">
    <name type="scientific">Bradymonas sediminis</name>
    <dbReference type="NCBI Taxonomy" id="1548548"/>
    <lineage>
        <taxon>Bacteria</taxon>
        <taxon>Deltaproteobacteria</taxon>
        <taxon>Bradymonadales</taxon>
        <taxon>Bradymonadaceae</taxon>
        <taxon>Bradymonas</taxon>
    </lineage>
</organism>
<accession>A0A2Z4FLF8</accession>
<dbReference type="RefSeq" id="WP_111334738.1">
    <property type="nucleotide sequence ID" value="NZ_CP030032.1"/>
</dbReference>
<dbReference type="PROSITE" id="PS51257">
    <property type="entry name" value="PROKAR_LIPOPROTEIN"/>
    <property type="match status" value="1"/>
</dbReference>
<dbReference type="InterPro" id="IPR011990">
    <property type="entry name" value="TPR-like_helical_dom_sf"/>
</dbReference>
<name>A0A2Z4FLF8_9DELT</name>
<evidence type="ECO:0000313" key="2">
    <source>
        <dbReference type="Proteomes" id="UP000249799"/>
    </source>
</evidence>
<reference evidence="1 2" key="1">
    <citation type="submission" date="2018-06" db="EMBL/GenBank/DDBJ databases">
        <title>Lujinxingia sediminis gen. nov. sp. nov., a new facultative anaerobic member of the class Deltaproteobacteria, and proposal of Lujinxingaceae fam. nov.</title>
        <authorList>
            <person name="Guo L.-Y."/>
            <person name="Li C.-M."/>
            <person name="Wang S."/>
            <person name="Du Z.-J."/>
        </authorList>
    </citation>
    <scope>NUCLEOTIDE SEQUENCE [LARGE SCALE GENOMIC DNA]</scope>
    <source>
        <strain evidence="1 2">FA350</strain>
    </source>
</reference>
<protein>
    <submittedName>
        <fullName evidence="1">Uncharacterized protein</fullName>
    </submittedName>
</protein>
<dbReference type="SUPFAM" id="SSF48452">
    <property type="entry name" value="TPR-like"/>
    <property type="match status" value="1"/>
</dbReference>
<dbReference type="InterPro" id="IPR019734">
    <property type="entry name" value="TPR_rpt"/>
</dbReference>
<dbReference type="Proteomes" id="UP000249799">
    <property type="component" value="Chromosome"/>
</dbReference>
<evidence type="ECO:0000313" key="1">
    <source>
        <dbReference type="EMBL" id="AWV89803.1"/>
    </source>
</evidence>
<dbReference type="AlphaFoldDB" id="A0A2Z4FLF8"/>
<keyword evidence="2" id="KW-1185">Reference proteome</keyword>
<dbReference type="Pfam" id="PF13432">
    <property type="entry name" value="TPR_16"/>
    <property type="match status" value="2"/>
</dbReference>
<dbReference type="OrthoDB" id="5518909at2"/>
<dbReference type="Gene3D" id="1.25.40.10">
    <property type="entry name" value="Tetratricopeptide repeat domain"/>
    <property type="match status" value="2"/>
</dbReference>
<dbReference type="EMBL" id="CP030032">
    <property type="protein sequence ID" value="AWV89803.1"/>
    <property type="molecule type" value="Genomic_DNA"/>
</dbReference>
<proteinExistence type="predicted"/>
<dbReference type="KEGG" id="bsed:DN745_10820"/>
<gene>
    <name evidence="1" type="ORF">DN745_10820</name>
</gene>